<dbReference type="GeneID" id="13883936"/>
<dbReference type="EMBL" id="HE650830">
    <property type="protein sequence ID" value="CCF60287.1"/>
    <property type="molecule type" value="Genomic_DNA"/>
</dbReference>
<keyword evidence="3" id="KW-1185">Reference proteome</keyword>
<dbReference type="InterPro" id="IPR036291">
    <property type="entry name" value="NAD(P)-bd_dom_sf"/>
</dbReference>
<dbReference type="PANTHER" id="PTHR45348:SF2">
    <property type="entry name" value="ZINC-TYPE ALCOHOL DEHYDROGENASE-LIKE PROTEIN C2E1P3.01"/>
    <property type="match status" value="1"/>
</dbReference>
<dbReference type="PANTHER" id="PTHR45348">
    <property type="entry name" value="HYPOTHETICAL OXIDOREDUCTASE (EUROFUNG)"/>
    <property type="match status" value="1"/>
</dbReference>
<dbReference type="InParanoid" id="H2B0Y7"/>
<dbReference type="SUPFAM" id="SSF50129">
    <property type="entry name" value="GroES-like"/>
    <property type="match status" value="1"/>
</dbReference>
<feature type="domain" description="Enoyl reductase (ER)" evidence="1">
    <location>
        <begin position="14"/>
        <end position="371"/>
    </location>
</feature>
<dbReference type="InterPro" id="IPR020843">
    <property type="entry name" value="ER"/>
</dbReference>
<dbReference type="eggNOG" id="KOG1198">
    <property type="taxonomic scope" value="Eukaryota"/>
</dbReference>
<dbReference type="GO" id="GO:0016651">
    <property type="term" value="F:oxidoreductase activity, acting on NAD(P)H"/>
    <property type="evidence" value="ECO:0007669"/>
    <property type="project" value="InterPro"/>
</dbReference>
<evidence type="ECO:0000313" key="3">
    <source>
        <dbReference type="Proteomes" id="UP000005220"/>
    </source>
</evidence>
<dbReference type="RefSeq" id="XP_003959422.1">
    <property type="nucleotide sequence ID" value="XM_003959373.1"/>
</dbReference>
<dbReference type="HOGENOM" id="CLU_026673_16_1_1"/>
<dbReference type="Gene3D" id="3.90.180.10">
    <property type="entry name" value="Medium-chain alcohol dehydrogenases, catalytic domain"/>
    <property type="match status" value="1"/>
</dbReference>
<protein>
    <recommendedName>
        <fullName evidence="1">Enoyl reductase (ER) domain-containing protein</fullName>
    </recommendedName>
</protein>
<gene>
    <name evidence="2" type="primary">KAFR0J02230</name>
    <name evidence="2" type="ORF">KAFR_0J02230</name>
</gene>
<dbReference type="SMART" id="SM00829">
    <property type="entry name" value="PKS_ER"/>
    <property type="match status" value="1"/>
</dbReference>
<reference evidence="2 3" key="1">
    <citation type="journal article" date="2011" name="Proc. Natl. Acad. Sci. U.S.A.">
        <title>Evolutionary erosion of yeast sex chromosomes by mating-type switching accidents.</title>
        <authorList>
            <person name="Gordon J.L."/>
            <person name="Armisen D."/>
            <person name="Proux-Wera E."/>
            <person name="Oheigeartaigh S.S."/>
            <person name="Byrne K.P."/>
            <person name="Wolfe K.H."/>
        </authorList>
    </citation>
    <scope>NUCLEOTIDE SEQUENCE [LARGE SCALE GENOMIC DNA]</scope>
    <source>
        <strain evidence="3">ATCC 22294 / BCRC 22015 / CBS 2517 / CECT 1963 / NBRC 1671 / NRRL Y-8276</strain>
    </source>
</reference>
<dbReference type="SUPFAM" id="SSF51735">
    <property type="entry name" value="NAD(P)-binding Rossmann-fold domains"/>
    <property type="match status" value="1"/>
</dbReference>
<dbReference type="OrthoDB" id="9992527at2759"/>
<dbReference type="CDD" id="cd08249">
    <property type="entry name" value="enoyl_reductase_like"/>
    <property type="match status" value="1"/>
</dbReference>
<dbReference type="InterPro" id="IPR011032">
    <property type="entry name" value="GroES-like_sf"/>
</dbReference>
<dbReference type="Proteomes" id="UP000005220">
    <property type="component" value="Chromosome 10"/>
</dbReference>
<dbReference type="Gene3D" id="3.40.50.720">
    <property type="entry name" value="NAD(P)-binding Rossmann-like Domain"/>
    <property type="match status" value="1"/>
</dbReference>
<dbReference type="InterPro" id="IPR047122">
    <property type="entry name" value="Trans-enoyl_RdTase-like"/>
</dbReference>
<dbReference type="KEGG" id="kaf:KAFR_0J02230"/>
<dbReference type="InterPro" id="IPR013154">
    <property type="entry name" value="ADH-like_N"/>
</dbReference>
<proteinExistence type="predicted"/>
<dbReference type="STRING" id="1071382.H2B0Y7"/>
<evidence type="ECO:0000259" key="1">
    <source>
        <dbReference type="SMART" id="SM00829"/>
    </source>
</evidence>
<dbReference type="InterPro" id="IPR013149">
    <property type="entry name" value="ADH-like_C"/>
</dbReference>
<name>H2B0Y7_KAZAF</name>
<dbReference type="Pfam" id="PF08240">
    <property type="entry name" value="ADH_N"/>
    <property type="match status" value="1"/>
</dbReference>
<evidence type="ECO:0000313" key="2">
    <source>
        <dbReference type="EMBL" id="CCF60287.1"/>
    </source>
</evidence>
<sequence length="374" mass="41433">MSLPTTIRAVKVDGDKATIKSSIPLPRLENGYLLLKTKAVAGNPTDWKHIEYKLGTDQATLGCDVVGEIVKFGPDVDQTKFHIGDIVYGFIHGASARSPDNGAFAEYVALDSKLALQTPKGMTFSGKEHIPEGPVTTFEGAATIPCSWYTAGATLFHHFKLKYDWSEDKPQYNFPLLIWGGATALGQPMIQLAKKFHAYSKIIAVASKKHEAQLKAYGADAVFDYHDSDVIEQIKAKYNNIRHLYDCVSNSETIQQVYQCSSDKEDTIVFNFTGMNENTIKPELRRSNIKVQDTIIYAALGYDIPFGGSLIPADQEYRNSVVKFVSIANKLFLNGELRHIPVKVYKNGLEGTLQITDDIKNGRNSGEKLVAIFD</sequence>
<organism evidence="2 3">
    <name type="scientific">Kazachstania africana (strain ATCC 22294 / BCRC 22015 / CBS 2517 / CECT 1963 / NBRC 1671 / NRRL Y-8276)</name>
    <name type="common">Yeast</name>
    <name type="synonym">Kluyveromyces africanus</name>
    <dbReference type="NCBI Taxonomy" id="1071382"/>
    <lineage>
        <taxon>Eukaryota</taxon>
        <taxon>Fungi</taxon>
        <taxon>Dikarya</taxon>
        <taxon>Ascomycota</taxon>
        <taxon>Saccharomycotina</taxon>
        <taxon>Saccharomycetes</taxon>
        <taxon>Saccharomycetales</taxon>
        <taxon>Saccharomycetaceae</taxon>
        <taxon>Kazachstania</taxon>
    </lineage>
</organism>
<accession>H2B0Y7</accession>
<dbReference type="AlphaFoldDB" id="H2B0Y7"/>
<dbReference type="Pfam" id="PF00107">
    <property type="entry name" value="ADH_zinc_N"/>
    <property type="match status" value="1"/>
</dbReference>